<dbReference type="Pfam" id="PF23233">
    <property type="entry name" value="HAT_Syf1_CNRKL1_N"/>
    <property type="match status" value="1"/>
</dbReference>
<evidence type="ECO:0000313" key="9">
    <source>
        <dbReference type="EMBL" id="KAF8819093.1"/>
    </source>
</evidence>
<protein>
    <submittedName>
        <fullName evidence="9">Crooked neck family 1 protein isoform 2</fullName>
    </submittedName>
</protein>
<accession>A0ABQ7J566</accession>
<dbReference type="SUPFAM" id="SSF48452">
    <property type="entry name" value="TPR-like"/>
    <property type="match status" value="1"/>
</dbReference>
<dbReference type="Proteomes" id="UP000823046">
    <property type="component" value="Unassembled WGS sequence"/>
</dbReference>
<feature type="domain" description="Pre-mRNA-splicing factor Syf1-like N-terminal HAT-repeats" evidence="8">
    <location>
        <begin position="80"/>
        <end position="232"/>
    </location>
</feature>
<evidence type="ECO:0000256" key="1">
    <source>
        <dbReference type="ARBA" id="ARBA00004123"/>
    </source>
</evidence>
<dbReference type="Gene3D" id="1.25.40.10">
    <property type="entry name" value="Tetratricopeptide repeat domain"/>
    <property type="match status" value="1"/>
</dbReference>
<name>A0ABQ7J566_9APIC</name>
<keyword evidence="7" id="KW-0539">Nucleus</keyword>
<dbReference type="PANTHER" id="PTHR11246:SF3">
    <property type="entry name" value="CROOKED NECK-LIKE PROTEIN 1"/>
    <property type="match status" value="1"/>
</dbReference>
<dbReference type="SMART" id="SM00386">
    <property type="entry name" value="HAT"/>
    <property type="match status" value="6"/>
</dbReference>
<evidence type="ECO:0000256" key="6">
    <source>
        <dbReference type="ARBA" id="ARBA00023187"/>
    </source>
</evidence>
<proteinExistence type="inferred from homology"/>
<dbReference type="InterPro" id="IPR045075">
    <property type="entry name" value="Syf1-like"/>
</dbReference>
<dbReference type="InterPro" id="IPR011990">
    <property type="entry name" value="TPR-like_helical_dom_sf"/>
</dbReference>
<dbReference type="EMBL" id="JADAQX010000966">
    <property type="protein sequence ID" value="KAF8819093.1"/>
    <property type="molecule type" value="Genomic_DNA"/>
</dbReference>
<evidence type="ECO:0000256" key="7">
    <source>
        <dbReference type="ARBA" id="ARBA00023242"/>
    </source>
</evidence>
<keyword evidence="4" id="KW-0747">Spliceosome</keyword>
<comment type="caution">
    <text evidence="9">The sequence shown here is derived from an EMBL/GenBank/DDBJ whole genome shotgun (WGS) entry which is preliminary data.</text>
</comment>
<keyword evidence="5" id="KW-0677">Repeat</keyword>
<dbReference type="PANTHER" id="PTHR11246">
    <property type="entry name" value="PRE-MRNA SPLICING FACTOR"/>
    <property type="match status" value="1"/>
</dbReference>
<keyword evidence="10" id="KW-1185">Reference proteome</keyword>
<dbReference type="InterPro" id="IPR055433">
    <property type="entry name" value="HAT_Syf1-like_N"/>
</dbReference>
<comment type="similarity">
    <text evidence="2">Belongs to the crooked-neck family.</text>
</comment>
<comment type="subcellular location">
    <subcellularLocation>
        <location evidence="1">Nucleus</location>
    </subcellularLocation>
</comment>
<evidence type="ECO:0000256" key="2">
    <source>
        <dbReference type="ARBA" id="ARBA00008644"/>
    </source>
</evidence>
<evidence type="ECO:0000256" key="5">
    <source>
        <dbReference type="ARBA" id="ARBA00022737"/>
    </source>
</evidence>
<feature type="non-terminal residue" evidence="9">
    <location>
        <position position="291"/>
    </location>
</feature>
<evidence type="ECO:0000259" key="8">
    <source>
        <dbReference type="Pfam" id="PF23233"/>
    </source>
</evidence>
<dbReference type="InterPro" id="IPR003107">
    <property type="entry name" value="HAT"/>
</dbReference>
<evidence type="ECO:0000256" key="4">
    <source>
        <dbReference type="ARBA" id="ARBA00022728"/>
    </source>
</evidence>
<evidence type="ECO:0000256" key="3">
    <source>
        <dbReference type="ARBA" id="ARBA00022664"/>
    </source>
</evidence>
<organism evidence="9 10">
    <name type="scientific">Cardiosporidium cionae</name>
    <dbReference type="NCBI Taxonomy" id="476202"/>
    <lineage>
        <taxon>Eukaryota</taxon>
        <taxon>Sar</taxon>
        <taxon>Alveolata</taxon>
        <taxon>Apicomplexa</taxon>
        <taxon>Aconoidasida</taxon>
        <taxon>Nephromycida</taxon>
        <taxon>Cardiosporidium</taxon>
    </lineage>
</organism>
<reference evidence="9 10" key="1">
    <citation type="journal article" date="2020" name="bioRxiv">
        <title>Metabolic contributions of an alphaproteobacterial endosymbiont in the apicomplexan Cardiosporidium cionae.</title>
        <authorList>
            <person name="Hunter E.S."/>
            <person name="Paight C.J."/>
            <person name="Lane C.E."/>
        </authorList>
    </citation>
    <scope>NUCLEOTIDE SEQUENCE [LARGE SCALE GENOMIC DNA]</scope>
    <source>
        <strain evidence="9">ESH_2018</strain>
    </source>
</reference>
<gene>
    <name evidence="9" type="ORF">IE077_001685</name>
</gene>
<feature type="non-terminal residue" evidence="9">
    <location>
        <position position="1"/>
    </location>
</feature>
<evidence type="ECO:0000313" key="10">
    <source>
        <dbReference type="Proteomes" id="UP000823046"/>
    </source>
</evidence>
<sequence length="291" mass="35218">FIFFPMDSMKSDSLSTGPALMKGGSHKFAVKNKTPAAVQITAEQLLLEAVQRQADDVRPPSVRIVDQEELQSYRIRKRKEYEDTLRRQRHHMGTWIAYAQWEAAQKEFRRSCHFFLFIARSIFERALNLDYQNTTIWQKYIEMEIKNKFINSARNLYDRVCQLLPRVDHFWFKYAHMEELLSNYAGARSIFERWMEWNPDDKGWMMYIRFEERCGELERCRQIFERYLSFHPTQEAFLRFSKFEEQRRNITRARAGFEKAIELLPAEALDENFYIKFAKFEERQHEKERVT</sequence>
<keyword evidence="3" id="KW-0507">mRNA processing</keyword>
<keyword evidence="6" id="KW-0508">mRNA splicing</keyword>